<name>B9S5L7_RICCO</name>
<evidence type="ECO:0000256" key="3">
    <source>
        <dbReference type="ARBA" id="ARBA00023163"/>
    </source>
</evidence>
<dbReference type="InParanoid" id="B9S5L7"/>
<dbReference type="PROSITE" id="PS50888">
    <property type="entry name" value="BHLH"/>
    <property type="match status" value="1"/>
</dbReference>
<evidence type="ECO:0000313" key="8">
    <source>
        <dbReference type="Proteomes" id="UP000008311"/>
    </source>
</evidence>
<evidence type="ECO:0000256" key="4">
    <source>
        <dbReference type="ARBA" id="ARBA00023242"/>
    </source>
</evidence>
<dbReference type="InterPro" id="IPR011598">
    <property type="entry name" value="bHLH_dom"/>
</dbReference>
<keyword evidence="4" id="KW-0539">Nucleus</keyword>
<dbReference type="InterPro" id="IPR051358">
    <property type="entry name" value="TF_AMS/ICE1/BHLH6-like"/>
</dbReference>
<keyword evidence="3" id="KW-0804">Transcription</keyword>
<organism evidence="7 8">
    <name type="scientific">Ricinus communis</name>
    <name type="common">Castor bean</name>
    <dbReference type="NCBI Taxonomy" id="3988"/>
    <lineage>
        <taxon>Eukaryota</taxon>
        <taxon>Viridiplantae</taxon>
        <taxon>Streptophyta</taxon>
        <taxon>Embryophyta</taxon>
        <taxon>Tracheophyta</taxon>
        <taxon>Spermatophyta</taxon>
        <taxon>Magnoliopsida</taxon>
        <taxon>eudicotyledons</taxon>
        <taxon>Gunneridae</taxon>
        <taxon>Pentapetalae</taxon>
        <taxon>rosids</taxon>
        <taxon>fabids</taxon>
        <taxon>Malpighiales</taxon>
        <taxon>Euphorbiaceae</taxon>
        <taxon>Acalyphoideae</taxon>
        <taxon>Acalypheae</taxon>
        <taxon>Ricinus</taxon>
    </lineage>
</organism>
<dbReference type="Proteomes" id="UP000008311">
    <property type="component" value="Unassembled WGS sequence"/>
</dbReference>
<dbReference type="Pfam" id="PF00010">
    <property type="entry name" value="HLH"/>
    <property type="match status" value="1"/>
</dbReference>
<dbReference type="Gene3D" id="4.10.280.10">
    <property type="entry name" value="Helix-loop-helix DNA-binding domain"/>
    <property type="match status" value="1"/>
</dbReference>
<proteinExistence type="predicted"/>
<dbReference type="GO" id="GO:0005634">
    <property type="term" value="C:nucleus"/>
    <property type="evidence" value="ECO:0007669"/>
    <property type="project" value="UniProtKB-SubCell"/>
</dbReference>
<accession>B9S5L7</accession>
<sequence length="94" mass="10883">MENRRSDSISNCGDQIDDENSIKYRRRTGSGPPAKNIDAERRRRKRFNGRLYDLRALVPKISNLNKASILGDAIEFVKVLQKQAKELKDELEEH</sequence>
<evidence type="ECO:0000256" key="2">
    <source>
        <dbReference type="ARBA" id="ARBA00023015"/>
    </source>
</evidence>
<dbReference type="eggNOG" id="ENOG502QQUB">
    <property type="taxonomic scope" value="Eukaryota"/>
</dbReference>
<evidence type="ECO:0000313" key="7">
    <source>
        <dbReference type="EMBL" id="EEF41142.1"/>
    </source>
</evidence>
<reference evidence="8" key="1">
    <citation type="journal article" date="2010" name="Nat. Biotechnol.">
        <title>Draft genome sequence of the oilseed species Ricinus communis.</title>
        <authorList>
            <person name="Chan A.P."/>
            <person name="Crabtree J."/>
            <person name="Zhao Q."/>
            <person name="Lorenzi H."/>
            <person name="Orvis J."/>
            <person name="Puiu D."/>
            <person name="Melake-Berhan A."/>
            <person name="Jones K.M."/>
            <person name="Redman J."/>
            <person name="Chen G."/>
            <person name="Cahoon E.B."/>
            <person name="Gedil M."/>
            <person name="Stanke M."/>
            <person name="Haas B.J."/>
            <person name="Wortman J.R."/>
            <person name="Fraser-Liggett C.M."/>
            <person name="Ravel J."/>
            <person name="Rabinowicz P.D."/>
        </authorList>
    </citation>
    <scope>NUCLEOTIDE SEQUENCE [LARGE SCALE GENOMIC DNA]</scope>
    <source>
        <strain evidence="8">cv. Hale</strain>
    </source>
</reference>
<dbReference type="GO" id="GO:0080090">
    <property type="term" value="P:regulation of primary metabolic process"/>
    <property type="evidence" value="ECO:0007669"/>
    <property type="project" value="UniProtKB-ARBA"/>
</dbReference>
<dbReference type="PANTHER" id="PTHR31945">
    <property type="entry name" value="TRANSCRIPTION FACTOR SCREAM2-RELATED"/>
    <property type="match status" value="1"/>
</dbReference>
<protein>
    <recommendedName>
        <fullName evidence="6">BHLH domain-containing protein</fullName>
    </recommendedName>
</protein>
<dbReference type="STRING" id="3988.B9S5L7"/>
<dbReference type="InterPro" id="IPR036638">
    <property type="entry name" value="HLH_DNA-bd_sf"/>
</dbReference>
<gene>
    <name evidence="7" type="ORF">RCOM_0978540</name>
</gene>
<keyword evidence="8" id="KW-1185">Reference proteome</keyword>
<evidence type="ECO:0000256" key="5">
    <source>
        <dbReference type="SAM" id="MobiDB-lite"/>
    </source>
</evidence>
<comment type="subcellular location">
    <subcellularLocation>
        <location evidence="1">Nucleus</location>
    </subcellularLocation>
</comment>
<dbReference type="SUPFAM" id="SSF47459">
    <property type="entry name" value="HLH, helix-loop-helix DNA-binding domain"/>
    <property type="match status" value="1"/>
</dbReference>
<dbReference type="EMBL" id="EQ973874">
    <property type="protein sequence ID" value="EEF41142.1"/>
    <property type="molecule type" value="Genomic_DNA"/>
</dbReference>
<keyword evidence="2" id="KW-0805">Transcription regulation</keyword>
<dbReference type="PANTHER" id="PTHR31945:SF11">
    <property type="entry name" value="TRANSCRIPTION FACTOR ABORTED MICROSPORES"/>
    <property type="match status" value="1"/>
</dbReference>
<feature type="region of interest" description="Disordered" evidence="5">
    <location>
        <begin position="1"/>
        <end position="42"/>
    </location>
</feature>
<dbReference type="AlphaFoldDB" id="B9S5L7"/>
<dbReference type="GO" id="GO:0046983">
    <property type="term" value="F:protein dimerization activity"/>
    <property type="evidence" value="ECO:0007669"/>
    <property type="project" value="InterPro"/>
</dbReference>
<dbReference type="SMART" id="SM00353">
    <property type="entry name" value="HLH"/>
    <property type="match status" value="1"/>
</dbReference>
<evidence type="ECO:0000256" key="1">
    <source>
        <dbReference type="ARBA" id="ARBA00004123"/>
    </source>
</evidence>
<evidence type="ECO:0000259" key="6">
    <source>
        <dbReference type="PROSITE" id="PS50888"/>
    </source>
</evidence>
<feature type="domain" description="BHLH" evidence="6">
    <location>
        <begin position="31"/>
        <end position="80"/>
    </location>
</feature>